<dbReference type="InterPro" id="IPR000835">
    <property type="entry name" value="HTH_MarR-typ"/>
</dbReference>
<dbReference type="GO" id="GO:0003700">
    <property type="term" value="F:DNA-binding transcription factor activity"/>
    <property type="evidence" value="ECO:0007669"/>
    <property type="project" value="InterPro"/>
</dbReference>
<reference evidence="5 6" key="1">
    <citation type="submission" date="2018-05" db="EMBL/GenBank/DDBJ databases">
        <title>Genomic Encyclopedia of Type Strains, Phase IV (KMG-IV): sequencing the most valuable type-strain genomes for metagenomic binning, comparative biology and taxonomic classification.</title>
        <authorList>
            <person name="Goeker M."/>
        </authorList>
    </citation>
    <scope>NUCLEOTIDE SEQUENCE [LARGE SCALE GENOMIC DNA]</scope>
    <source>
        <strain evidence="5 6">DSM 566</strain>
    </source>
</reference>
<dbReference type="EMBL" id="QJJS01000004">
    <property type="protein sequence ID" value="PXW97416.1"/>
    <property type="molecule type" value="Genomic_DNA"/>
</dbReference>
<feature type="domain" description="HTH marR-type" evidence="4">
    <location>
        <begin position="1"/>
        <end position="131"/>
    </location>
</feature>
<keyword evidence="1" id="KW-0805">Transcription regulation</keyword>
<gene>
    <name evidence="5" type="ORF">C7444_10417</name>
</gene>
<dbReference type="InterPro" id="IPR039422">
    <property type="entry name" value="MarR/SlyA-like"/>
</dbReference>
<dbReference type="GO" id="GO:0003677">
    <property type="term" value="F:DNA binding"/>
    <property type="evidence" value="ECO:0007669"/>
    <property type="project" value="UniProtKB-KW"/>
</dbReference>
<name>A0A318HD60_9BURK</name>
<proteinExistence type="predicted"/>
<dbReference type="Pfam" id="PF12802">
    <property type="entry name" value="MarR_2"/>
    <property type="match status" value="1"/>
</dbReference>
<accession>A0A318HD60</accession>
<organism evidence="5 6">
    <name type="scientific">Sphaerotilus hippei</name>
    <dbReference type="NCBI Taxonomy" id="744406"/>
    <lineage>
        <taxon>Bacteria</taxon>
        <taxon>Pseudomonadati</taxon>
        <taxon>Pseudomonadota</taxon>
        <taxon>Betaproteobacteria</taxon>
        <taxon>Burkholderiales</taxon>
        <taxon>Sphaerotilaceae</taxon>
        <taxon>Sphaerotilus</taxon>
    </lineage>
</organism>
<keyword evidence="6" id="KW-1185">Reference proteome</keyword>
<dbReference type="AlphaFoldDB" id="A0A318HD60"/>
<evidence type="ECO:0000256" key="2">
    <source>
        <dbReference type="ARBA" id="ARBA00023125"/>
    </source>
</evidence>
<dbReference type="InterPro" id="IPR036388">
    <property type="entry name" value="WH-like_DNA-bd_sf"/>
</dbReference>
<dbReference type="Gene3D" id="1.10.10.10">
    <property type="entry name" value="Winged helix-like DNA-binding domain superfamily/Winged helix DNA-binding domain"/>
    <property type="match status" value="1"/>
</dbReference>
<protein>
    <submittedName>
        <fullName evidence="5">DNA-binding MarR family transcriptional regulator</fullName>
    </submittedName>
</protein>
<dbReference type="PANTHER" id="PTHR33164">
    <property type="entry name" value="TRANSCRIPTIONAL REGULATOR, MARR FAMILY"/>
    <property type="match status" value="1"/>
</dbReference>
<evidence type="ECO:0000256" key="3">
    <source>
        <dbReference type="ARBA" id="ARBA00023163"/>
    </source>
</evidence>
<keyword evidence="2 5" id="KW-0238">DNA-binding</keyword>
<dbReference type="SMART" id="SM00347">
    <property type="entry name" value="HTH_MARR"/>
    <property type="match status" value="1"/>
</dbReference>
<dbReference type="InterPro" id="IPR036390">
    <property type="entry name" value="WH_DNA-bd_sf"/>
</dbReference>
<evidence type="ECO:0000259" key="4">
    <source>
        <dbReference type="PROSITE" id="PS50995"/>
    </source>
</evidence>
<comment type="caution">
    <text evidence="5">The sequence shown here is derived from an EMBL/GenBank/DDBJ whole genome shotgun (WGS) entry which is preliminary data.</text>
</comment>
<evidence type="ECO:0000256" key="1">
    <source>
        <dbReference type="ARBA" id="ARBA00023015"/>
    </source>
</evidence>
<keyword evidence="3" id="KW-0804">Transcription</keyword>
<dbReference type="GO" id="GO:0006950">
    <property type="term" value="P:response to stress"/>
    <property type="evidence" value="ECO:0007669"/>
    <property type="project" value="TreeGrafter"/>
</dbReference>
<dbReference type="RefSeq" id="WP_170130641.1">
    <property type="nucleotide sequence ID" value="NZ_QJJS01000004.1"/>
</dbReference>
<sequence length="140" mass="15668">MAAFLHTFEALKGRMRQCLLDAGETLAPMHLRILGQCLHQPGVSQQVLAQATGRDKGQIARLTRELVDQGLLTREVDPHDRRSLQLRVTDAGRAACGRFAHHEQAMAARMFGTMPVQDLERFIAQLTEVRSRLDAEAGRR</sequence>
<dbReference type="SUPFAM" id="SSF46785">
    <property type="entry name" value="Winged helix' DNA-binding domain"/>
    <property type="match status" value="1"/>
</dbReference>
<dbReference type="Proteomes" id="UP000247811">
    <property type="component" value="Unassembled WGS sequence"/>
</dbReference>
<dbReference type="InterPro" id="IPR023187">
    <property type="entry name" value="Tscrpt_reg_MarR-type_CS"/>
</dbReference>
<dbReference type="PANTHER" id="PTHR33164:SF43">
    <property type="entry name" value="HTH-TYPE TRANSCRIPTIONAL REPRESSOR YETL"/>
    <property type="match status" value="1"/>
</dbReference>
<dbReference type="PROSITE" id="PS50995">
    <property type="entry name" value="HTH_MARR_2"/>
    <property type="match status" value="1"/>
</dbReference>
<dbReference type="PROSITE" id="PS01117">
    <property type="entry name" value="HTH_MARR_1"/>
    <property type="match status" value="1"/>
</dbReference>
<evidence type="ECO:0000313" key="6">
    <source>
        <dbReference type="Proteomes" id="UP000247811"/>
    </source>
</evidence>
<evidence type="ECO:0000313" key="5">
    <source>
        <dbReference type="EMBL" id="PXW97416.1"/>
    </source>
</evidence>